<dbReference type="OrthoDB" id="9823964at2"/>
<dbReference type="Pfam" id="PF14879">
    <property type="entry name" value="DUF4489"/>
    <property type="match status" value="1"/>
</dbReference>
<accession>A0A833HQQ6</accession>
<evidence type="ECO:0000313" key="2">
    <source>
        <dbReference type="Proteomes" id="UP000465601"/>
    </source>
</evidence>
<protein>
    <submittedName>
        <fullName evidence="1">DUF4489 domain-containing protein</fullName>
    </submittedName>
</protein>
<dbReference type="Proteomes" id="UP000465601">
    <property type="component" value="Unassembled WGS sequence"/>
</dbReference>
<dbReference type="InterPro" id="IPR027972">
    <property type="entry name" value="DUF4489"/>
</dbReference>
<organism evidence="1 2">
    <name type="scientific">Alkaliphilus serpentinus</name>
    <dbReference type="NCBI Taxonomy" id="1482731"/>
    <lineage>
        <taxon>Bacteria</taxon>
        <taxon>Bacillati</taxon>
        <taxon>Bacillota</taxon>
        <taxon>Clostridia</taxon>
        <taxon>Peptostreptococcales</taxon>
        <taxon>Natronincolaceae</taxon>
        <taxon>Alkaliphilus</taxon>
    </lineage>
</organism>
<name>A0A833HQQ6_9FIRM</name>
<comment type="caution">
    <text evidence="1">The sequence shown here is derived from an EMBL/GenBank/DDBJ whole genome shotgun (WGS) entry which is preliminary data.</text>
</comment>
<reference evidence="1 2" key="1">
    <citation type="submission" date="2019-10" db="EMBL/GenBank/DDBJ databases">
        <title>Alkaliphilus serpentinus sp. nov. and Alkaliphilus pronyensis sp. nov., two novel anaerobic alkaliphilic species isolated from the serpentinized-hosted hydrothermal field of the Prony Bay (New Caledonia).</title>
        <authorList>
            <person name="Postec A."/>
        </authorList>
    </citation>
    <scope>NUCLEOTIDE SEQUENCE [LARGE SCALE GENOMIC DNA]</scope>
    <source>
        <strain evidence="1 2">LacT</strain>
    </source>
</reference>
<sequence length="157" mass="17810">MRICSGEPLLYCGNICKNSFSSELIKNNLPINLALVQVNTRNIKNPYVLINYSQNLEFDFGGFSPMISIVYRLIRRSNYTGDIKVLECWNYRASEVISTTVQEFNTIEPLVINFCDYLGDSCNNSFTYILQIAETVTQNTSFNISNQEMSAIVSSGR</sequence>
<dbReference type="AlphaFoldDB" id="A0A833HQQ6"/>
<dbReference type="RefSeq" id="WP_151864807.1">
    <property type="nucleotide sequence ID" value="NZ_WBZB01000010.1"/>
</dbReference>
<dbReference type="EMBL" id="WBZB01000010">
    <property type="protein sequence ID" value="KAB3532171.1"/>
    <property type="molecule type" value="Genomic_DNA"/>
</dbReference>
<proteinExistence type="predicted"/>
<keyword evidence="2" id="KW-1185">Reference proteome</keyword>
<evidence type="ECO:0000313" key="1">
    <source>
        <dbReference type="EMBL" id="KAB3532171.1"/>
    </source>
</evidence>
<gene>
    <name evidence="1" type="ORF">F8153_02635</name>
</gene>